<dbReference type="Proteomes" id="UP000828924">
    <property type="component" value="Chromosome"/>
</dbReference>
<feature type="chain" id="PRO_5045974883" evidence="1">
    <location>
        <begin position="21"/>
        <end position="287"/>
    </location>
</feature>
<dbReference type="GO" id="GO:0004519">
    <property type="term" value="F:endonuclease activity"/>
    <property type="evidence" value="ECO:0007669"/>
    <property type="project" value="UniProtKB-KW"/>
</dbReference>
<dbReference type="InterPro" id="IPR005135">
    <property type="entry name" value="Endo/exonuclease/phosphatase"/>
</dbReference>
<dbReference type="RefSeq" id="WP_242332428.1">
    <property type="nucleotide sequence ID" value="NZ_CP071872.1"/>
</dbReference>
<keyword evidence="3" id="KW-0378">Hydrolase</keyword>
<reference evidence="3 4" key="1">
    <citation type="submission" date="2021-03" db="EMBL/GenBank/DDBJ databases">
        <title>Complete genome of Streptomyces formicae strain 1H-GS9 (DSM 100524).</title>
        <authorList>
            <person name="Atanasov K.E."/>
            <person name="Altabella T."/>
            <person name="Ferrer A."/>
        </authorList>
    </citation>
    <scope>NUCLEOTIDE SEQUENCE [LARGE SCALE GENOMIC DNA]</scope>
    <source>
        <strain evidence="3 4">1H-GS9</strain>
    </source>
</reference>
<keyword evidence="3" id="KW-0255">Endonuclease</keyword>
<dbReference type="InterPro" id="IPR036691">
    <property type="entry name" value="Endo/exonu/phosph_ase_sf"/>
</dbReference>
<dbReference type="EMBL" id="CP071872">
    <property type="protein sequence ID" value="UNM13522.1"/>
    <property type="molecule type" value="Genomic_DNA"/>
</dbReference>
<keyword evidence="3" id="KW-0540">Nuclease</keyword>
<keyword evidence="1" id="KW-0732">Signal</keyword>
<name>A0ABY3WQC6_9ACTN</name>
<dbReference type="PANTHER" id="PTHR14859:SF15">
    <property type="entry name" value="ENDONUCLEASE_EXONUCLEASE_PHOSPHATASE DOMAIN-CONTAINING PROTEIN"/>
    <property type="match status" value="1"/>
</dbReference>
<gene>
    <name evidence="3" type="ORF">J4032_20405</name>
</gene>
<dbReference type="Pfam" id="PF03372">
    <property type="entry name" value="Exo_endo_phos"/>
    <property type="match status" value="1"/>
</dbReference>
<evidence type="ECO:0000313" key="3">
    <source>
        <dbReference type="EMBL" id="UNM13522.1"/>
    </source>
</evidence>
<feature type="domain" description="Endonuclease/exonuclease/phosphatase" evidence="2">
    <location>
        <begin position="43"/>
        <end position="274"/>
    </location>
</feature>
<evidence type="ECO:0000313" key="4">
    <source>
        <dbReference type="Proteomes" id="UP000828924"/>
    </source>
</evidence>
<sequence>MRPAPLTAVLALAASVTATATATAITAPSASAEARKAVGLRVASYNIHYGAGSDNVFDLARTADAIRAMDADIVGLQEVDVRWSDRSEFRDVAAELADDLNMHVYFAPIYTTGEDGGFGVAVLSRHPVRSAENHDLTRLSTQEPNPVPKPMPGFLEVVVKVKGTPVHVYTTHLDFRADPAVRAAQVRETVDIMADDCSPRGKCPAQILTGDFNAGPDAEELSPLWSGLTDAWTSSTPGFTYPAVTPEKRIDFVTVSDAFTVRNTTVPETLASDHRPVLAEVTLRRHH</sequence>
<proteinExistence type="predicted"/>
<dbReference type="SUPFAM" id="SSF56219">
    <property type="entry name" value="DNase I-like"/>
    <property type="match status" value="1"/>
</dbReference>
<feature type="signal peptide" evidence="1">
    <location>
        <begin position="1"/>
        <end position="20"/>
    </location>
</feature>
<dbReference type="InterPro" id="IPR051916">
    <property type="entry name" value="GPI-anchor_lipid_remodeler"/>
</dbReference>
<accession>A0ABY3WQC6</accession>
<evidence type="ECO:0000256" key="1">
    <source>
        <dbReference type="SAM" id="SignalP"/>
    </source>
</evidence>
<organism evidence="3 4">
    <name type="scientific">Streptomyces formicae</name>
    <dbReference type="NCBI Taxonomy" id="1616117"/>
    <lineage>
        <taxon>Bacteria</taxon>
        <taxon>Bacillati</taxon>
        <taxon>Actinomycetota</taxon>
        <taxon>Actinomycetes</taxon>
        <taxon>Kitasatosporales</taxon>
        <taxon>Streptomycetaceae</taxon>
        <taxon>Streptomyces</taxon>
    </lineage>
</organism>
<evidence type="ECO:0000259" key="2">
    <source>
        <dbReference type="Pfam" id="PF03372"/>
    </source>
</evidence>
<dbReference type="PANTHER" id="PTHR14859">
    <property type="entry name" value="CALCOFLUOR WHITE HYPERSENSITIVE PROTEIN PRECURSOR"/>
    <property type="match status" value="1"/>
</dbReference>
<protein>
    <submittedName>
        <fullName evidence="3">Endonuclease/exonuclease/phosphatase family protein</fullName>
    </submittedName>
</protein>
<dbReference type="Gene3D" id="3.60.10.10">
    <property type="entry name" value="Endonuclease/exonuclease/phosphatase"/>
    <property type="match status" value="1"/>
</dbReference>
<keyword evidence="4" id="KW-1185">Reference proteome</keyword>